<reference evidence="1" key="1">
    <citation type="journal article" date="2019" name="Nat. Med.">
        <title>A library of human gut bacterial isolates paired with longitudinal multiomics data enables mechanistic microbiome research.</title>
        <authorList>
            <person name="Poyet M."/>
            <person name="Groussin M."/>
            <person name="Gibbons S.M."/>
            <person name="Avila-Pacheco J."/>
            <person name="Jiang X."/>
            <person name="Kearney S.M."/>
            <person name="Perrotta A.R."/>
            <person name="Berdy B."/>
            <person name="Zhao S."/>
            <person name="Lieberman T.D."/>
            <person name="Swanson P.K."/>
            <person name="Smith M."/>
            <person name="Roesemann S."/>
            <person name="Alexander J.E."/>
            <person name="Rich S.A."/>
            <person name="Livny J."/>
            <person name="Vlamakis H."/>
            <person name="Clish C."/>
            <person name="Bullock K."/>
            <person name="Deik A."/>
            <person name="Scott J."/>
            <person name="Pierce K.A."/>
            <person name="Xavier R.J."/>
            <person name="Alm E.J."/>
        </authorList>
    </citation>
    <scope>NUCLEOTIDE SEQUENCE</scope>
    <source>
        <strain evidence="1">BIOML-A4</strain>
    </source>
</reference>
<accession>A0A6G1ZLN2</accession>
<gene>
    <name evidence="1" type="ORF">GKE01_24935</name>
</gene>
<organism evidence="1">
    <name type="scientific">Parabacteroides goldsteinii</name>
    <dbReference type="NCBI Taxonomy" id="328812"/>
    <lineage>
        <taxon>Bacteria</taxon>
        <taxon>Pseudomonadati</taxon>
        <taxon>Bacteroidota</taxon>
        <taxon>Bacteroidia</taxon>
        <taxon>Bacteroidales</taxon>
        <taxon>Tannerellaceae</taxon>
        <taxon>Parabacteroides</taxon>
    </lineage>
</organism>
<comment type="caution">
    <text evidence="1">The sequence shown here is derived from an EMBL/GenBank/DDBJ whole genome shotgun (WGS) entry which is preliminary data.</text>
</comment>
<proteinExistence type="predicted"/>
<dbReference type="RefSeq" id="WP_010803620.1">
    <property type="nucleotide sequence ID" value="NZ_CAJSYT010000001.1"/>
</dbReference>
<name>A0A6G1ZLN2_9BACT</name>
<protein>
    <submittedName>
        <fullName evidence="1">Uncharacterized protein</fullName>
    </submittedName>
</protein>
<sequence length="199" mass="21395">MNNYSTKKEYQYMPFIIRELEDKAGGGSIAMADLDKSVSDSVAPGFFVGRDTKGLYHLLVAAVLFANAAADATSYQVKKNSQFKVGQFVTSGDVVGVKAYAITAIDRSNPQYDVITVGTSLGKALSEGKTLHQVKAEDAAGGKSELLYAPYGVAKNEIDLTKSHAETGISLRGSYNVANMAYGAPKVFRDALPMMRFED</sequence>
<dbReference type="EMBL" id="WKLP01000060">
    <property type="protein sequence ID" value="MRY14678.1"/>
    <property type="molecule type" value="Genomic_DNA"/>
</dbReference>
<dbReference type="AlphaFoldDB" id="A0A6G1ZLN2"/>
<evidence type="ECO:0000313" key="1">
    <source>
        <dbReference type="EMBL" id="MRY14678.1"/>
    </source>
</evidence>